<keyword evidence="1" id="KW-1133">Transmembrane helix</keyword>
<keyword evidence="1" id="KW-0812">Transmembrane</keyword>
<keyword evidence="3" id="KW-1185">Reference proteome</keyword>
<reference evidence="2" key="1">
    <citation type="journal article" date="2014" name="Int. J. Syst. Evol. Microbiol.">
        <title>Complete genome sequence of Corynebacterium casei LMG S-19264T (=DSM 44701T), isolated from a smear-ripened cheese.</title>
        <authorList>
            <consortium name="US DOE Joint Genome Institute (JGI-PGF)"/>
            <person name="Walter F."/>
            <person name="Albersmeier A."/>
            <person name="Kalinowski J."/>
            <person name="Ruckert C."/>
        </authorList>
    </citation>
    <scope>NUCLEOTIDE SEQUENCE</scope>
    <source>
        <strain evidence="2">CGMCC 1.15085</strain>
    </source>
</reference>
<organism evidence="2 3">
    <name type="scientific">Flexivirga endophytica</name>
    <dbReference type="NCBI Taxonomy" id="1849103"/>
    <lineage>
        <taxon>Bacteria</taxon>
        <taxon>Bacillati</taxon>
        <taxon>Actinomycetota</taxon>
        <taxon>Actinomycetes</taxon>
        <taxon>Micrococcales</taxon>
        <taxon>Dermacoccaceae</taxon>
        <taxon>Flexivirga</taxon>
    </lineage>
</organism>
<protein>
    <submittedName>
        <fullName evidence="2">Uncharacterized protein</fullName>
    </submittedName>
</protein>
<comment type="caution">
    <text evidence="2">The sequence shown here is derived from an EMBL/GenBank/DDBJ whole genome shotgun (WGS) entry which is preliminary data.</text>
</comment>
<reference evidence="2" key="2">
    <citation type="submission" date="2020-09" db="EMBL/GenBank/DDBJ databases">
        <authorList>
            <person name="Sun Q."/>
            <person name="Zhou Y."/>
        </authorList>
    </citation>
    <scope>NUCLEOTIDE SEQUENCE</scope>
    <source>
        <strain evidence="2">CGMCC 1.15085</strain>
    </source>
</reference>
<dbReference type="AlphaFoldDB" id="A0A916WQH3"/>
<evidence type="ECO:0000313" key="2">
    <source>
        <dbReference type="EMBL" id="GGB20911.1"/>
    </source>
</evidence>
<name>A0A916WQH3_9MICO</name>
<accession>A0A916WQH3</accession>
<feature type="transmembrane region" description="Helical" evidence="1">
    <location>
        <begin position="12"/>
        <end position="38"/>
    </location>
</feature>
<dbReference type="EMBL" id="BMHI01000001">
    <property type="protein sequence ID" value="GGB20911.1"/>
    <property type="molecule type" value="Genomic_DNA"/>
</dbReference>
<evidence type="ECO:0000256" key="1">
    <source>
        <dbReference type="SAM" id="Phobius"/>
    </source>
</evidence>
<dbReference type="Proteomes" id="UP000636793">
    <property type="component" value="Unassembled WGS sequence"/>
</dbReference>
<sequence>MSSGRVGLVTPPVGCVLVALLMIVLDWLGVLTITLAAATCAGTGLSAASDLVTGATYTVLERPTPAGCRVVLRESSFLMSADGQAYEVEPLGIGHRVASWQVDDGYRPISHGTYELSWSRDRGSLHVDGAPQDPVVSGAGPHELSC</sequence>
<proteinExistence type="predicted"/>
<evidence type="ECO:0000313" key="3">
    <source>
        <dbReference type="Proteomes" id="UP000636793"/>
    </source>
</evidence>
<gene>
    <name evidence="2" type="ORF">GCM10011492_08570</name>
</gene>
<keyword evidence="1" id="KW-0472">Membrane</keyword>